<dbReference type="Gene3D" id="2.160.20.10">
    <property type="entry name" value="Single-stranded right-handed beta-helix, Pectin lyase-like"/>
    <property type="match status" value="3"/>
</dbReference>
<feature type="domain" description="Right handed beta helix" evidence="3">
    <location>
        <begin position="246"/>
        <end position="375"/>
    </location>
</feature>
<dbReference type="PANTHER" id="PTHR22990:SF15">
    <property type="entry name" value="F-BOX ONLY PROTEIN 10"/>
    <property type="match status" value="1"/>
</dbReference>
<dbReference type="Proteomes" id="UP000179807">
    <property type="component" value="Unassembled WGS sequence"/>
</dbReference>
<name>A0A1J4KLT5_9EUKA</name>
<comment type="caution">
    <text evidence="4">The sequence shown here is derived from an EMBL/GenBank/DDBJ whole genome shotgun (WGS) entry which is preliminary data.</text>
</comment>
<dbReference type="EMBL" id="MLAK01000603">
    <property type="protein sequence ID" value="OHT10764.1"/>
    <property type="molecule type" value="Genomic_DNA"/>
</dbReference>
<feature type="compositionally biased region" description="Pro residues" evidence="2">
    <location>
        <begin position="1"/>
        <end position="10"/>
    </location>
</feature>
<reference evidence="4" key="1">
    <citation type="submission" date="2016-10" db="EMBL/GenBank/DDBJ databases">
        <authorList>
            <person name="Benchimol M."/>
            <person name="Almeida L.G."/>
            <person name="Vasconcelos A.T."/>
            <person name="Perreira-Neves A."/>
            <person name="Rosa I.A."/>
            <person name="Tasca T."/>
            <person name="Bogo M.R."/>
            <person name="de Souza W."/>
        </authorList>
    </citation>
    <scope>NUCLEOTIDE SEQUENCE [LARGE SCALE GENOMIC DNA]</scope>
    <source>
        <strain evidence="4">K</strain>
    </source>
</reference>
<keyword evidence="1" id="KW-0677">Repeat</keyword>
<organism evidence="4 5">
    <name type="scientific">Tritrichomonas foetus</name>
    <dbReference type="NCBI Taxonomy" id="1144522"/>
    <lineage>
        <taxon>Eukaryota</taxon>
        <taxon>Metamonada</taxon>
        <taxon>Parabasalia</taxon>
        <taxon>Tritrichomonadida</taxon>
        <taxon>Tritrichomonadidae</taxon>
        <taxon>Tritrichomonas</taxon>
    </lineage>
</organism>
<dbReference type="RefSeq" id="XP_068363900.1">
    <property type="nucleotide sequence ID" value="XM_068501084.1"/>
</dbReference>
<dbReference type="InterPro" id="IPR039448">
    <property type="entry name" value="Beta_helix"/>
</dbReference>
<dbReference type="VEuPathDB" id="TrichDB:TRFO_19903"/>
<dbReference type="Pfam" id="PF13229">
    <property type="entry name" value="Beta_helix"/>
    <property type="match status" value="3"/>
</dbReference>
<feature type="region of interest" description="Disordered" evidence="2">
    <location>
        <begin position="1"/>
        <end position="21"/>
    </location>
</feature>
<dbReference type="PANTHER" id="PTHR22990">
    <property type="entry name" value="F-BOX ONLY PROTEIN"/>
    <property type="match status" value="1"/>
</dbReference>
<dbReference type="InterPro" id="IPR012334">
    <property type="entry name" value="Pectin_lyas_fold"/>
</dbReference>
<dbReference type="InterPro" id="IPR006626">
    <property type="entry name" value="PbH1"/>
</dbReference>
<feature type="region of interest" description="Disordered" evidence="2">
    <location>
        <begin position="36"/>
        <end position="55"/>
    </location>
</feature>
<dbReference type="SUPFAM" id="SSF51126">
    <property type="entry name" value="Pectin lyase-like"/>
    <property type="match status" value="3"/>
</dbReference>
<feature type="compositionally biased region" description="Polar residues" evidence="2">
    <location>
        <begin position="144"/>
        <end position="155"/>
    </location>
</feature>
<dbReference type="SMART" id="SM00710">
    <property type="entry name" value="PbH1"/>
    <property type="match status" value="6"/>
</dbReference>
<protein>
    <recommendedName>
        <fullName evidence="3">Right handed beta helix domain-containing protein</fullName>
    </recommendedName>
</protein>
<dbReference type="GeneID" id="94835788"/>
<dbReference type="FunFam" id="2.160.20.10:FF:000062">
    <property type="entry name" value="Uncharacterized protein"/>
    <property type="match status" value="1"/>
</dbReference>
<gene>
    <name evidence="4" type="ORF">TRFO_19903</name>
</gene>
<keyword evidence="5" id="KW-1185">Reference proteome</keyword>
<evidence type="ECO:0000313" key="4">
    <source>
        <dbReference type="EMBL" id="OHT10764.1"/>
    </source>
</evidence>
<evidence type="ECO:0000256" key="2">
    <source>
        <dbReference type="SAM" id="MobiDB-lite"/>
    </source>
</evidence>
<dbReference type="InterPro" id="IPR051550">
    <property type="entry name" value="SCF-Subunits/Alg-Epimerases"/>
</dbReference>
<evidence type="ECO:0000259" key="3">
    <source>
        <dbReference type="Pfam" id="PF13229"/>
    </source>
</evidence>
<accession>A0A1J4KLT5</accession>
<dbReference type="AlphaFoldDB" id="A0A1J4KLT5"/>
<evidence type="ECO:0000256" key="1">
    <source>
        <dbReference type="ARBA" id="ARBA00022737"/>
    </source>
</evidence>
<evidence type="ECO:0000313" key="5">
    <source>
        <dbReference type="Proteomes" id="UP000179807"/>
    </source>
</evidence>
<feature type="domain" description="Right handed beta helix" evidence="3">
    <location>
        <begin position="783"/>
        <end position="867"/>
    </location>
</feature>
<feature type="domain" description="Right handed beta helix" evidence="3">
    <location>
        <begin position="552"/>
        <end position="704"/>
    </location>
</feature>
<feature type="compositionally biased region" description="Polar residues" evidence="2">
    <location>
        <begin position="96"/>
        <end position="110"/>
    </location>
</feature>
<sequence length="875" mass="90723">MSNLNQPPPATGIGAGAGVGAGVRVTGPSGVGVGVGVGAGVRASNGPPGVGVRASNGPPGVGAGVGAGVRLSNGPLGVGAAPSGIGIRSSTGPKQLASNLFNTTNPSSKPLTAGKKSLKDSSGVPSARPLKSGAIDLPLLAPTGPQTYVRNQNRQSPPPLPAPALSAPAIPSIPAAPKVTVNPNVRDCLTVAIESAQEGSEIVVPQGEYKESLKVNKNLHFLAQGTVKILSDSVIDNVTAGAPFVSFRGFTFIQSESQSSGAAIINTGSCLFENCSFSAHYMPSITVKNDGKLFLRKCRVECEDAAALMCRDESVTVCEETTFKAPKNNGVLVRNNSTARFSRCQVEQCARNAFVFMDTSNFIFENATIDKNFEVQSQSQCAIVKNCNVAGTYLKINGSATPYILSNTFNGCGLECNGVSGVRLQGNTFQNNVETPALLVFGDSTVECHDDTFKQCRAGAAVVAYRNGELKVNDGKLYDLAGVAFLCYGNSQLELCHTAIVNAANGGVVAHSDATLILSETLIDRVGGVGVLLKKPVKAELKKSKITHCALSGVEANNVIDFSVDHCIFDDNTQCGVVGIQSTVNINESDFTNNKYAGLDLRECQCTVTKSIACNNQSGGFAFRNNSTGNVEGGGLGENNQFGLCVDTGANITVKEVKFIANQNLAAYASTGGSLTLVECNVTQQSNVAVEADGNESRVEIQKCELVQNGTAVQVNDGASAEINDTKLFDNGTHLEISAYAKVNARGSTFQQSRNGIGVAIAANGSANIDDCKINDEAKAGIANAGTLNITGTSISECGTCGVFWHGEANGSISNSEILRNGPCGIQMMKGSCTISGNTIEGHTAFGVHVDKEASLTNAGNTFSQNTISDVNNEQ</sequence>
<feature type="region of interest" description="Disordered" evidence="2">
    <location>
        <begin position="96"/>
        <end position="162"/>
    </location>
</feature>
<dbReference type="InterPro" id="IPR011050">
    <property type="entry name" value="Pectin_lyase_fold/virulence"/>
</dbReference>
<dbReference type="OrthoDB" id="427974at2759"/>
<proteinExistence type="predicted"/>